<dbReference type="Pfam" id="PF00355">
    <property type="entry name" value="Rieske"/>
    <property type="match status" value="1"/>
</dbReference>
<comment type="caution">
    <text evidence="6">The sequence shown here is derived from an EMBL/GenBank/DDBJ whole genome shotgun (WGS) entry which is preliminary data.</text>
</comment>
<keyword evidence="3" id="KW-0408">Iron</keyword>
<dbReference type="Proteomes" id="UP001604267">
    <property type="component" value="Unassembled WGS sequence"/>
</dbReference>
<feature type="domain" description="Rieske" evidence="5">
    <location>
        <begin position="1"/>
        <end position="92"/>
    </location>
</feature>
<sequence length="92" mass="9880">MSGPERAAGRPRVRQLDADTVAVEWQGPDGQDGVLVEARCPHRGGLLRHAHVNAAATRLVCPLHHSSFDLTDNGTQTSGPACRALRVRPLPQ</sequence>
<dbReference type="InterPro" id="IPR036922">
    <property type="entry name" value="Rieske_2Fe-2S_sf"/>
</dbReference>
<dbReference type="PROSITE" id="PS51296">
    <property type="entry name" value="RIESKE"/>
    <property type="match status" value="1"/>
</dbReference>
<dbReference type="InterPro" id="IPR017941">
    <property type="entry name" value="Rieske_2Fe-2S"/>
</dbReference>
<accession>A0ABW7BL04</accession>
<keyword evidence="7" id="KW-1185">Reference proteome</keyword>
<dbReference type="Gene3D" id="2.102.10.10">
    <property type="entry name" value="Rieske [2Fe-2S] iron-sulphur domain"/>
    <property type="match status" value="1"/>
</dbReference>
<organism evidence="6 7">
    <name type="scientific">Streptomyces cinerochromogenes</name>
    <dbReference type="NCBI Taxonomy" id="66422"/>
    <lineage>
        <taxon>Bacteria</taxon>
        <taxon>Bacillati</taxon>
        <taxon>Actinomycetota</taxon>
        <taxon>Actinomycetes</taxon>
        <taxon>Kitasatosporales</taxon>
        <taxon>Streptomycetaceae</taxon>
        <taxon>Streptomyces</taxon>
    </lineage>
</organism>
<name>A0ABW7BL04_9ACTN</name>
<evidence type="ECO:0000256" key="3">
    <source>
        <dbReference type="ARBA" id="ARBA00023004"/>
    </source>
</evidence>
<keyword evidence="4" id="KW-0411">Iron-sulfur</keyword>
<evidence type="ECO:0000256" key="1">
    <source>
        <dbReference type="ARBA" id="ARBA00022714"/>
    </source>
</evidence>
<gene>
    <name evidence="6" type="ORF">ACGFZB_40335</name>
</gene>
<proteinExistence type="predicted"/>
<dbReference type="EMBL" id="JBICYV010000032">
    <property type="protein sequence ID" value="MFG3016595.1"/>
    <property type="molecule type" value="Genomic_DNA"/>
</dbReference>
<evidence type="ECO:0000256" key="4">
    <source>
        <dbReference type="ARBA" id="ARBA00023014"/>
    </source>
</evidence>
<keyword evidence="1" id="KW-0001">2Fe-2S</keyword>
<dbReference type="SUPFAM" id="SSF50022">
    <property type="entry name" value="ISP domain"/>
    <property type="match status" value="1"/>
</dbReference>
<evidence type="ECO:0000259" key="5">
    <source>
        <dbReference type="PROSITE" id="PS51296"/>
    </source>
</evidence>
<protein>
    <submittedName>
        <fullName evidence="6">Rieske 2Fe-2S domain-containing protein</fullName>
    </submittedName>
</protein>
<reference evidence="6 7" key="1">
    <citation type="submission" date="2024-10" db="EMBL/GenBank/DDBJ databases">
        <title>The Natural Products Discovery Center: Release of the First 8490 Sequenced Strains for Exploring Actinobacteria Biosynthetic Diversity.</title>
        <authorList>
            <person name="Kalkreuter E."/>
            <person name="Kautsar S.A."/>
            <person name="Yang D."/>
            <person name="Bader C.D."/>
            <person name="Teijaro C.N."/>
            <person name="Fluegel L."/>
            <person name="Davis C.M."/>
            <person name="Simpson J.R."/>
            <person name="Lauterbach L."/>
            <person name="Steele A.D."/>
            <person name="Gui C."/>
            <person name="Meng S."/>
            <person name="Li G."/>
            <person name="Viehrig K."/>
            <person name="Ye F."/>
            <person name="Su P."/>
            <person name="Kiefer A.F."/>
            <person name="Nichols A."/>
            <person name="Cepeda A.J."/>
            <person name="Yan W."/>
            <person name="Fan B."/>
            <person name="Jiang Y."/>
            <person name="Adhikari A."/>
            <person name="Zheng C.-J."/>
            <person name="Schuster L."/>
            <person name="Cowan T.M."/>
            <person name="Smanski M.J."/>
            <person name="Chevrette M.G."/>
            <person name="De Carvalho L.P.S."/>
            <person name="Shen B."/>
        </authorList>
    </citation>
    <scope>NUCLEOTIDE SEQUENCE [LARGE SCALE GENOMIC DNA]</scope>
    <source>
        <strain evidence="6 7">NPDC048320</strain>
    </source>
</reference>
<keyword evidence="2" id="KW-0479">Metal-binding</keyword>
<evidence type="ECO:0000256" key="2">
    <source>
        <dbReference type="ARBA" id="ARBA00022723"/>
    </source>
</evidence>
<evidence type="ECO:0000313" key="7">
    <source>
        <dbReference type="Proteomes" id="UP001604267"/>
    </source>
</evidence>
<dbReference type="RefSeq" id="WP_388329003.1">
    <property type="nucleotide sequence ID" value="NZ_JBIBCC010000026.1"/>
</dbReference>
<evidence type="ECO:0000313" key="6">
    <source>
        <dbReference type="EMBL" id="MFG3016595.1"/>
    </source>
</evidence>